<comment type="caution">
    <text evidence="7">The sequence shown here is derived from an EMBL/GenBank/DDBJ whole genome shotgun (WGS) entry which is preliminary data.</text>
</comment>
<feature type="transmembrane region" description="Helical" evidence="6">
    <location>
        <begin position="45"/>
        <end position="68"/>
    </location>
</feature>
<dbReference type="STRING" id="858640.A3K86_13190"/>
<accession>A0A178K8W1</accession>
<dbReference type="GO" id="GO:0005886">
    <property type="term" value="C:plasma membrane"/>
    <property type="evidence" value="ECO:0007669"/>
    <property type="project" value="UniProtKB-SubCell"/>
</dbReference>
<feature type="transmembrane region" description="Helical" evidence="6">
    <location>
        <begin position="115"/>
        <end position="138"/>
    </location>
</feature>
<keyword evidence="4 6" id="KW-1133">Transmembrane helix</keyword>
<feature type="transmembrane region" description="Helical" evidence="6">
    <location>
        <begin position="145"/>
        <end position="165"/>
    </location>
</feature>
<feature type="transmembrane region" description="Helical" evidence="6">
    <location>
        <begin position="322"/>
        <end position="341"/>
    </location>
</feature>
<feature type="transmembrane region" description="Helical" evidence="6">
    <location>
        <begin position="171"/>
        <end position="194"/>
    </location>
</feature>
<organism evidence="7 8">
    <name type="scientific">Photobacterium jeanii</name>
    <dbReference type="NCBI Taxonomy" id="858640"/>
    <lineage>
        <taxon>Bacteria</taxon>
        <taxon>Pseudomonadati</taxon>
        <taxon>Pseudomonadota</taxon>
        <taxon>Gammaproteobacteria</taxon>
        <taxon>Vibrionales</taxon>
        <taxon>Vibrionaceae</taxon>
        <taxon>Photobacterium</taxon>
    </lineage>
</organism>
<feature type="transmembrane region" description="Helical" evidence="6">
    <location>
        <begin position="215"/>
        <end position="238"/>
    </location>
</feature>
<evidence type="ECO:0008006" key="9">
    <source>
        <dbReference type="Google" id="ProtNLM"/>
    </source>
</evidence>
<protein>
    <recommendedName>
        <fullName evidence="9">Polysaccharide biosynthesis protein C-terminal domain-containing protein</fullName>
    </recommendedName>
</protein>
<dbReference type="OrthoDB" id="103403at2"/>
<evidence type="ECO:0000256" key="1">
    <source>
        <dbReference type="ARBA" id="ARBA00004651"/>
    </source>
</evidence>
<gene>
    <name evidence="7" type="ORF">A3K86_13190</name>
</gene>
<dbReference type="Proteomes" id="UP000078503">
    <property type="component" value="Unassembled WGS sequence"/>
</dbReference>
<dbReference type="InterPro" id="IPR002797">
    <property type="entry name" value="Polysacc_synth"/>
</dbReference>
<dbReference type="AlphaFoldDB" id="A0A178K8W1"/>
<evidence type="ECO:0000256" key="6">
    <source>
        <dbReference type="SAM" id="Phobius"/>
    </source>
</evidence>
<evidence type="ECO:0000256" key="2">
    <source>
        <dbReference type="ARBA" id="ARBA00022475"/>
    </source>
</evidence>
<name>A0A178K8W1_9GAMM</name>
<sequence length="410" mass="45671">MRRIKKEILSNIISFSVIDFLGLLIPIVTMPILTRALGADVYGQYLLFISILFFGQTLIDYGIQYVGVREVAGLSKRVDIVNSFEELQGVRWLIGIFYSTISISYAYLFLEFSQFYNLIVFGIPYIIGYIMMTSWFYQAVGKTKVLMLVTFAARISNLLIIVLFVESPEDINLVLFGSTYPILIAGGLLSRYVIGEYGGRLFSFRNISYRLHSGFNVFVGLLAPNLYNALPVIIMGSLYNSSQFALFAVGTRICGIISVIQGIISKSVFPSLARSEGSHVPILLLVNLCISTPIVSFLFFFGDELLGVFLGPEFSINPYLNVLLVGMFFLAIASSFGEGFLLPKGYDSIYRKISLQVSLSSAVISAVLIAKYELIGGAFGLTIARMLFSIYYLWAYFKIINNKAELSRGK</sequence>
<feature type="transmembrane region" description="Helical" evidence="6">
    <location>
        <begin position="12"/>
        <end position="33"/>
    </location>
</feature>
<feature type="transmembrane region" description="Helical" evidence="6">
    <location>
        <begin position="244"/>
        <end position="269"/>
    </location>
</feature>
<feature type="transmembrane region" description="Helical" evidence="6">
    <location>
        <begin position="353"/>
        <end position="372"/>
    </location>
</feature>
<evidence type="ECO:0000256" key="3">
    <source>
        <dbReference type="ARBA" id="ARBA00022692"/>
    </source>
</evidence>
<evidence type="ECO:0000256" key="4">
    <source>
        <dbReference type="ARBA" id="ARBA00022989"/>
    </source>
</evidence>
<feature type="transmembrane region" description="Helical" evidence="6">
    <location>
        <begin position="281"/>
        <end position="302"/>
    </location>
</feature>
<proteinExistence type="predicted"/>
<keyword evidence="5 6" id="KW-0472">Membrane</keyword>
<comment type="subcellular location">
    <subcellularLocation>
        <location evidence="1">Cell membrane</location>
        <topology evidence="1">Multi-pass membrane protein</topology>
    </subcellularLocation>
</comment>
<dbReference type="RefSeq" id="WP_068331712.1">
    <property type="nucleotide sequence ID" value="NZ_LVHF01000028.1"/>
</dbReference>
<keyword evidence="3 6" id="KW-0812">Transmembrane</keyword>
<feature type="transmembrane region" description="Helical" evidence="6">
    <location>
        <begin position="378"/>
        <end position="397"/>
    </location>
</feature>
<evidence type="ECO:0000313" key="8">
    <source>
        <dbReference type="Proteomes" id="UP000078503"/>
    </source>
</evidence>
<dbReference type="EMBL" id="LVHF01000028">
    <property type="protein sequence ID" value="OAN13537.1"/>
    <property type="molecule type" value="Genomic_DNA"/>
</dbReference>
<dbReference type="Pfam" id="PF01943">
    <property type="entry name" value="Polysacc_synt"/>
    <property type="match status" value="1"/>
</dbReference>
<keyword evidence="8" id="KW-1185">Reference proteome</keyword>
<dbReference type="PANTHER" id="PTHR30250:SF11">
    <property type="entry name" value="O-ANTIGEN TRANSPORTER-RELATED"/>
    <property type="match status" value="1"/>
</dbReference>
<keyword evidence="2" id="KW-1003">Cell membrane</keyword>
<dbReference type="PANTHER" id="PTHR30250">
    <property type="entry name" value="PST FAMILY PREDICTED COLANIC ACID TRANSPORTER"/>
    <property type="match status" value="1"/>
</dbReference>
<dbReference type="InterPro" id="IPR050833">
    <property type="entry name" value="Poly_Biosynth_Transport"/>
</dbReference>
<evidence type="ECO:0000256" key="5">
    <source>
        <dbReference type="ARBA" id="ARBA00023136"/>
    </source>
</evidence>
<evidence type="ECO:0000313" key="7">
    <source>
        <dbReference type="EMBL" id="OAN13537.1"/>
    </source>
</evidence>
<feature type="transmembrane region" description="Helical" evidence="6">
    <location>
        <begin position="89"/>
        <end position="109"/>
    </location>
</feature>
<reference evidence="7 8" key="1">
    <citation type="submission" date="2016-03" db="EMBL/GenBank/DDBJ databases">
        <title>Photobacterium proteolyticum sp. nov. a protease producing bacterium isolated from ocean sediments of Laizhou Bay.</title>
        <authorList>
            <person name="Li Y."/>
        </authorList>
    </citation>
    <scope>NUCLEOTIDE SEQUENCE [LARGE SCALE GENOMIC DNA]</scope>
    <source>
        <strain evidence="7 8">R-40508</strain>
    </source>
</reference>